<organism evidence="8 9">
    <name type="scientific">Bdellovibrio bacteriovorus</name>
    <dbReference type="NCBI Taxonomy" id="959"/>
    <lineage>
        <taxon>Bacteria</taxon>
        <taxon>Pseudomonadati</taxon>
        <taxon>Bdellovibrionota</taxon>
        <taxon>Bdellovibrionia</taxon>
        <taxon>Bdellovibrionales</taxon>
        <taxon>Pseudobdellovibrionaceae</taxon>
        <taxon>Bdellovibrio</taxon>
    </lineage>
</organism>
<dbReference type="InterPro" id="IPR051156">
    <property type="entry name" value="Mito/Outer_Membr_Metalloprot"/>
</dbReference>
<evidence type="ECO:0000313" key="8">
    <source>
        <dbReference type="EMBL" id="ASD63665.1"/>
    </source>
</evidence>
<keyword evidence="3 6" id="KW-0378">Hydrolase</keyword>
<protein>
    <recommendedName>
        <fullName evidence="7">Peptidase M48 domain-containing protein</fullName>
    </recommendedName>
</protein>
<keyword evidence="4 6" id="KW-0862">Zinc</keyword>
<comment type="similarity">
    <text evidence="6">Belongs to the peptidase M48 family.</text>
</comment>
<dbReference type="GO" id="GO:0046872">
    <property type="term" value="F:metal ion binding"/>
    <property type="evidence" value="ECO:0007669"/>
    <property type="project" value="UniProtKB-KW"/>
</dbReference>
<accession>A0A1Z3N889</accession>
<evidence type="ECO:0000313" key="9">
    <source>
        <dbReference type="Proteomes" id="UP000197003"/>
    </source>
</evidence>
<dbReference type="Gene3D" id="3.30.2010.10">
    <property type="entry name" value="Metalloproteases ('zincins'), catalytic domain"/>
    <property type="match status" value="1"/>
</dbReference>
<dbReference type="AlphaFoldDB" id="A0A1Z3N889"/>
<dbReference type="CDD" id="cd07331">
    <property type="entry name" value="M48C_Oma1_like"/>
    <property type="match status" value="1"/>
</dbReference>
<feature type="domain" description="Peptidase M48" evidence="7">
    <location>
        <begin position="62"/>
        <end position="256"/>
    </location>
</feature>
<sequence length="278" mass="30414">MIFALFLRYLSFMKTMRLIALLMTSMLISCSTLTPKVNEADINAEAEKAYAEIKTKSKISTNKEWTAMVQRVADRIAKASGENFQWEVILIDSPEVNAWCMPGGKMAVYTGIMPVLKTEGALAAVMGHEVAHATLRHGMEGYIRAKQQSYAGILIAGATVVGGQLLCKTDECRKWSALGGAAAGFALTFLERKFSRGDETSADKKGQIYMAKAGYDPKESLVLWDRMNAAKQGAAPPEFISTHPSDQTRKNNLKSWLPEAESVYAQSPSKYGLGATIK</sequence>
<evidence type="ECO:0000259" key="7">
    <source>
        <dbReference type="Pfam" id="PF01435"/>
    </source>
</evidence>
<evidence type="ECO:0000256" key="6">
    <source>
        <dbReference type="RuleBase" id="RU003983"/>
    </source>
</evidence>
<evidence type="ECO:0000256" key="4">
    <source>
        <dbReference type="ARBA" id="ARBA00022833"/>
    </source>
</evidence>
<dbReference type="Pfam" id="PF01435">
    <property type="entry name" value="Peptidase_M48"/>
    <property type="match status" value="1"/>
</dbReference>
<reference evidence="8 9" key="1">
    <citation type="submission" date="2017-04" db="EMBL/GenBank/DDBJ databases">
        <title>Whole genome sequence of Bdellovibrio bacteriovorus strain SSB218315.</title>
        <authorList>
            <person name="Oyedara O."/>
            <person name="Rodriguez-Perez M.A."/>
        </authorList>
    </citation>
    <scope>NUCLEOTIDE SEQUENCE [LARGE SCALE GENOMIC DNA]</scope>
    <source>
        <strain evidence="8 9">SSB218315</strain>
    </source>
</reference>
<dbReference type="OrthoDB" id="108155at2"/>
<dbReference type="EMBL" id="CP020946">
    <property type="protein sequence ID" value="ASD63665.1"/>
    <property type="molecule type" value="Genomic_DNA"/>
</dbReference>
<name>A0A1Z3N889_BDEBC</name>
<dbReference type="GO" id="GO:0004222">
    <property type="term" value="F:metalloendopeptidase activity"/>
    <property type="evidence" value="ECO:0007669"/>
    <property type="project" value="InterPro"/>
</dbReference>
<evidence type="ECO:0000256" key="2">
    <source>
        <dbReference type="ARBA" id="ARBA00022723"/>
    </source>
</evidence>
<evidence type="ECO:0000256" key="5">
    <source>
        <dbReference type="ARBA" id="ARBA00023049"/>
    </source>
</evidence>
<dbReference type="GO" id="GO:0051603">
    <property type="term" value="P:proteolysis involved in protein catabolic process"/>
    <property type="evidence" value="ECO:0007669"/>
    <property type="project" value="TreeGrafter"/>
</dbReference>
<dbReference type="Proteomes" id="UP000197003">
    <property type="component" value="Chromosome"/>
</dbReference>
<keyword evidence="5 6" id="KW-0482">Metalloprotease</keyword>
<comment type="cofactor">
    <cofactor evidence="6">
        <name>Zn(2+)</name>
        <dbReference type="ChEBI" id="CHEBI:29105"/>
    </cofactor>
    <text evidence="6">Binds 1 zinc ion per subunit.</text>
</comment>
<keyword evidence="1 6" id="KW-0645">Protease</keyword>
<keyword evidence="2" id="KW-0479">Metal-binding</keyword>
<dbReference type="InterPro" id="IPR001915">
    <property type="entry name" value="Peptidase_M48"/>
</dbReference>
<dbReference type="PANTHER" id="PTHR22726">
    <property type="entry name" value="METALLOENDOPEPTIDASE OMA1"/>
    <property type="match status" value="1"/>
</dbReference>
<dbReference type="PANTHER" id="PTHR22726:SF24">
    <property type="entry name" value="M48 FAMILY METALLOPEPTIDASE"/>
    <property type="match status" value="1"/>
</dbReference>
<evidence type="ECO:0000256" key="1">
    <source>
        <dbReference type="ARBA" id="ARBA00022670"/>
    </source>
</evidence>
<dbReference type="GO" id="GO:0016020">
    <property type="term" value="C:membrane"/>
    <property type="evidence" value="ECO:0007669"/>
    <property type="project" value="TreeGrafter"/>
</dbReference>
<proteinExistence type="inferred from homology"/>
<gene>
    <name evidence="8" type="ORF">B9G79_08795</name>
</gene>
<evidence type="ECO:0000256" key="3">
    <source>
        <dbReference type="ARBA" id="ARBA00022801"/>
    </source>
</evidence>